<sequence length="97" mass="10805">MRRTFFMNRLLEKGVTLIPGVKYNEVTPAGLLVTTKEGERKTIEADTIVLAAGAISDRKLYDEIKGKLPEIHFVGDCAEPRTIREAIADGYRIGLEI</sequence>
<evidence type="ECO:0000256" key="3">
    <source>
        <dbReference type="ARBA" id="ARBA00022643"/>
    </source>
</evidence>
<dbReference type="EMBL" id="BARW01028636">
    <property type="protein sequence ID" value="GAJ14794.1"/>
    <property type="molecule type" value="Genomic_DNA"/>
</dbReference>
<organism evidence="5">
    <name type="scientific">marine sediment metagenome</name>
    <dbReference type="NCBI Taxonomy" id="412755"/>
    <lineage>
        <taxon>unclassified sequences</taxon>
        <taxon>metagenomes</taxon>
        <taxon>ecological metagenomes</taxon>
    </lineage>
</organism>
<reference evidence="5" key="1">
    <citation type="journal article" date="2014" name="Front. Microbiol.">
        <title>High frequency of phylogenetically diverse reductive dehalogenase-homologous genes in deep subseafloor sedimentary metagenomes.</title>
        <authorList>
            <person name="Kawai M."/>
            <person name="Futagami T."/>
            <person name="Toyoda A."/>
            <person name="Takaki Y."/>
            <person name="Nishi S."/>
            <person name="Hori S."/>
            <person name="Arai W."/>
            <person name="Tsubouchi T."/>
            <person name="Morono Y."/>
            <person name="Uchiyama I."/>
            <person name="Ito T."/>
            <person name="Fujiyama A."/>
            <person name="Inagaki F."/>
            <person name="Takami H."/>
        </authorList>
    </citation>
    <scope>NUCLEOTIDE SEQUENCE</scope>
    <source>
        <strain evidence="5">Expedition CK06-06</strain>
    </source>
</reference>
<dbReference type="PANTHER" id="PTHR42917:SF2">
    <property type="entry name" value="2,4-DIENOYL-COA REDUCTASE [(2E)-ENOYL-COA-PRODUCING]"/>
    <property type="match status" value="1"/>
</dbReference>
<evidence type="ECO:0000256" key="4">
    <source>
        <dbReference type="ARBA" id="ARBA00023002"/>
    </source>
</evidence>
<comment type="caution">
    <text evidence="5">The sequence shown here is derived from an EMBL/GenBank/DDBJ whole genome shotgun (WGS) entry which is preliminary data.</text>
</comment>
<gene>
    <name evidence="5" type="ORF">S12H4_46189</name>
</gene>
<dbReference type="PANTHER" id="PTHR42917">
    <property type="entry name" value="2,4-DIENOYL-COA REDUCTASE"/>
    <property type="match status" value="1"/>
</dbReference>
<evidence type="ECO:0008006" key="6">
    <source>
        <dbReference type="Google" id="ProtNLM"/>
    </source>
</evidence>
<evidence type="ECO:0000256" key="2">
    <source>
        <dbReference type="ARBA" id="ARBA00022630"/>
    </source>
</evidence>
<proteinExistence type="predicted"/>
<accession>X1UBC1</accession>
<dbReference type="InterPro" id="IPR036188">
    <property type="entry name" value="FAD/NAD-bd_sf"/>
</dbReference>
<evidence type="ECO:0000313" key="5">
    <source>
        <dbReference type="EMBL" id="GAJ14794.1"/>
    </source>
</evidence>
<dbReference type="AlphaFoldDB" id="X1UBC1"/>
<dbReference type="Gene3D" id="3.50.50.60">
    <property type="entry name" value="FAD/NAD(P)-binding domain"/>
    <property type="match status" value="1"/>
</dbReference>
<keyword evidence="4" id="KW-0560">Oxidoreductase</keyword>
<evidence type="ECO:0000256" key="1">
    <source>
        <dbReference type="ARBA" id="ARBA00001917"/>
    </source>
</evidence>
<comment type="cofactor">
    <cofactor evidence="1">
        <name>FMN</name>
        <dbReference type="ChEBI" id="CHEBI:58210"/>
    </cofactor>
</comment>
<dbReference type="InterPro" id="IPR051793">
    <property type="entry name" value="NADH:flavin_oxidoreductase"/>
</dbReference>
<protein>
    <recommendedName>
        <fullName evidence="6">FAD/NAD(P)-binding domain-containing protein</fullName>
    </recommendedName>
</protein>
<name>X1UBC1_9ZZZZ</name>
<keyword evidence="2" id="KW-0285">Flavoprotein</keyword>
<dbReference type="SUPFAM" id="SSF51905">
    <property type="entry name" value="FAD/NAD(P)-binding domain"/>
    <property type="match status" value="1"/>
</dbReference>
<dbReference type="GO" id="GO:0016491">
    <property type="term" value="F:oxidoreductase activity"/>
    <property type="evidence" value="ECO:0007669"/>
    <property type="project" value="UniProtKB-KW"/>
</dbReference>
<keyword evidence="3" id="KW-0288">FMN</keyword>